<dbReference type="GO" id="GO:0046677">
    <property type="term" value="P:response to antibiotic"/>
    <property type="evidence" value="ECO:0007669"/>
    <property type="project" value="UniProtKB-KW"/>
</dbReference>
<dbReference type="Proteomes" id="UP000195331">
    <property type="component" value="Chromosome"/>
</dbReference>
<evidence type="ECO:0000256" key="7">
    <source>
        <dbReference type="ARBA" id="ARBA00023136"/>
    </source>
</evidence>
<dbReference type="Pfam" id="PF00893">
    <property type="entry name" value="Multi_Drug_Res"/>
    <property type="match status" value="1"/>
</dbReference>
<keyword evidence="7 10" id="KW-0472">Membrane</keyword>
<dbReference type="GO" id="GO:0022857">
    <property type="term" value="F:transmembrane transporter activity"/>
    <property type="evidence" value="ECO:0007669"/>
    <property type="project" value="InterPro"/>
</dbReference>
<keyword evidence="6 10" id="KW-1133">Transmembrane helix</keyword>
<keyword evidence="4" id="KW-1003">Cell membrane</keyword>
<dbReference type="InterPro" id="IPR045324">
    <property type="entry name" value="Small_multidrug_res"/>
</dbReference>
<dbReference type="KEGG" id="mdx:BTO20_27050"/>
<dbReference type="PANTHER" id="PTHR30561:SF0">
    <property type="entry name" value="GUANIDINIUM EXPORTER"/>
    <property type="match status" value="1"/>
</dbReference>
<evidence type="ECO:0000256" key="1">
    <source>
        <dbReference type="ARBA" id="ARBA00004651"/>
    </source>
</evidence>
<dbReference type="GO" id="GO:0005886">
    <property type="term" value="C:plasma membrane"/>
    <property type="evidence" value="ECO:0007669"/>
    <property type="project" value="UniProtKB-SubCell"/>
</dbReference>
<feature type="transmembrane region" description="Helical" evidence="10">
    <location>
        <begin position="84"/>
        <end position="103"/>
    </location>
</feature>
<evidence type="ECO:0000256" key="9">
    <source>
        <dbReference type="RuleBase" id="RU003942"/>
    </source>
</evidence>
<dbReference type="OrthoDB" id="21828at2"/>
<evidence type="ECO:0000256" key="5">
    <source>
        <dbReference type="ARBA" id="ARBA00022692"/>
    </source>
</evidence>
<dbReference type="EMBL" id="CP020809">
    <property type="protein sequence ID" value="ART71711.1"/>
    <property type="molecule type" value="Genomic_DNA"/>
</dbReference>
<dbReference type="AlphaFoldDB" id="A0A1Y0C8Z6"/>
<keyword evidence="12" id="KW-1185">Reference proteome</keyword>
<sequence length="105" mass="10769">MAWWILVVSGVLEAVWATALSKSAGFTRLVPSVIFIVALALSMGGLAIAMRTLPPGTSYAVWVGIGAVLTIAFAMLTGAESASVIKVLLMLGVVGCIIGLKAVTH</sequence>
<feature type="transmembrane region" description="Helical" evidence="10">
    <location>
        <begin position="59"/>
        <end position="78"/>
    </location>
</feature>
<keyword evidence="8" id="KW-0046">Antibiotic resistance</keyword>
<dbReference type="PANTHER" id="PTHR30561">
    <property type="entry name" value="SMR FAMILY PROTON-DEPENDENT DRUG EFFLUX TRANSPORTER SUGE"/>
    <property type="match status" value="1"/>
</dbReference>
<proteinExistence type="inferred from homology"/>
<evidence type="ECO:0000256" key="3">
    <source>
        <dbReference type="ARBA" id="ARBA00022448"/>
    </source>
</evidence>
<protein>
    <submittedName>
        <fullName evidence="11">Ligand-binding protein SH3</fullName>
    </submittedName>
</protein>
<evidence type="ECO:0000256" key="8">
    <source>
        <dbReference type="ARBA" id="ARBA00023251"/>
    </source>
</evidence>
<dbReference type="Gene3D" id="1.10.3730.20">
    <property type="match status" value="1"/>
</dbReference>
<gene>
    <name evidence="11" type="ORF">BTO20_27050</name>
</gene>
<organism evidence="11 12">
    <name type="scientific">Mycobacterium dioxanotrophicus</name>
    <dbReference type="NCBI Taxonomy" id="482462"/>
    <lineage>
        <taxon>Bacteria</taxon>
        <taxon>Bacillati</taxon>
        <taxon>Actinomycetota</taxon>
        <taxon>Actinomycetes</taxon>
        <taxon>Mycobacteriales</taxon>
        <taxon>Mycobacteriaceae</taxon>
        <taxon>Mycobacterium</taxon>
    </lineage>
</organism>
<evidence type="ECO:0000256" key="6">
    <source>
        <dbReference type="ARBA" id="ARBA00022989"/>
    </source>
</evidence>
<keyword evidence="3" id="KW-0813">Transport</keyword>
<comment type="subcellular location">
    <subcellularLocation>
        <location evidence="1 9">Cell membrane</location>
        <topology evidence="1 9">Multi-pass membrane protein</topology>
    </subcellularLocation>
</comment>
<dbReference type="RefSeq" id="WP_087079076.1">
    <property type="nucleotide sequence ID" value="NZ_CP020809.1"/>
</dbReference>
<feature type="transmembrane region" description="Helical" evidence="10">
    <location>
        <begin position="33"/>
        <end position="52"/>
    </location>
</feature>
<reference evidence="11 12" key="1">
    <citation type="submission" date="2017-04" db="EMBL/GenBank/DDBJ databases">
        <title>Whole Genome Sequence of 1,4-Dioxane Degrading Bacterium Mycobacterium dioxanotrophicus PH-06.</title>
        <authorList>
            <person name="He Y."/>
        </authorList>
    </citation>
    <scope>NUCLEOTIDE SEQUENCE [LARGE SCALE GENOMIC DNA]</scope>
    <source>
        <strain evidence="11 12">PH-06</strain>
    </source>
</reference>
<evidence type="ECO:0000313" key="12">
    <source>
        <dbReference type="Proteomes" id="UP000195331"/>
    </source>
</evidence>
<evidence type="ECO:0000256" key="4">
    <source>
        <dbReference type="ARBA" id="ARBA00022475"/>
    </source>
</evidence>
<dbReference type="SUPFAM" id="SSF103481">
    <property type="entry name" value="Multidrug resistance efflux transporter EmrE"/>
    <property type="match status" value="1"/>
</dbReference>
<evidence type="ECO:0000313" key="11">
    <source>
        <dbReference type="EMBL" id="ART71711.1"/>
    </source>
</evidence>
<dbReference type="InterPro" id="IPR000390">
    <property type="entry name" value="Small_drug/metabolite_transptr"/>
</dbReference>
<evidence type="ECO:0000256" key="10">
    <source>
        <dbReference type="SAM" id="Phobius"/>
    </source>
</evidence>
<dbReference type="InterPro" id="IPR037185">
    <property type="entry name" value="EmrE-like"/>
</dbReference>
<accession>A0A1Y0C8Z6</accession>
<evidence type="ECO:0000256" key="2">
    <source>
        <dbReference type="ARBA" id="ARBA00007822"/>
    </source>
</evidence>
<name>A0A1Y0C8Z6_9MYCO</name>
<comment type="similarity">
    <text evidence="2">Belongs to the drug/metabolite transporter (DMT) superfamily. Small multidrug resistance (SMR) (TC 2.A.7.1) family. Mmr subfamily.</text>
</comment>
<keyword evidence="5 9" id="KW-0812">Transmembrane</keyword>